<dbReference type="Pfam" id="PF02096">
    <property type="entry name" value="60KD_IMP"/>
    <property type="match status" value="1"/>
</dbReference>
<dbReference type="Pfam" id="PF14849">
    <property type="entry name" value="YidC_periplas"/>
    <property type="match status" value="1"/>
</dbReference>
<evidence type="ECO:0000256" key="3">
    <source>
        <dbReference type="ARBA" id="ARBA00015325"/>
    </source>
</evidence>
<evidence type="ECO:0000256" key="1">
    <source>
        <dbReference type="ARBA" id="ARBA00004429"/>
    </source>
</evidence>
<dbReference type="NCBIfam" id="TIGR03592">
    <property type="entry name" value="yidC_oxa1_cterm"/>
    <property type="match status" value="1"/>
</dbReference>
<dbReference type="HAMAP" id="MF_01810">
    <property type="entry name" value="YidC_type1"/>
    <property type="match status" value="1"/>
</dbReference>
<evidence type="ECO:0000256" key="5">
    <source>
        <dbReference type="ARBA" id="ARBA00022475"/>
    </source>
</evidence>
<evidence type="ECO:0000256" key="2">
    <source>
        <dbReference type="ARBA" id="ARBA00010527"/>
    </source>
</evidence>
<evidence type="ECO:0000313" key="16">
    <source>
        <dbReference type="EMBL" id="WDE05374.1"/>
    </source>
</evidence>
<dbReference type="EMBL" id="CP059733">
    <property type="protein sequence ID" value="WDE05374.1"/>
    <property type="molecule type" value="Genomic_DNA"/>
</dbReference>
<reference evidence="16 17" key="1">
    <citation type="journal article" date="2015" name="Genome Announc.">
        <title>Draft Genome Sequences of Marine Isolates of Thalassomonas viridans and Thalassomonas actiniarum.</title>
        <authorList>
            <person name="Olonade I."/>
            <person name="van Zyl L.J."/>
            <person name="Trindade M."/>
        </authorList>
    </citation>
    <scope>NUCLEOTIDE SEQUENCE [LARGE SCALE GENOMIC DNA]</scope>
    <source>
        <strain evidence="16 17">XOM25</strain>
    </source>
</reference>
<keyword evidence="6 13" id="KW-0812">Transmembrane</keyword>
<dbReference type="PANTHER" id="PTHR12428:SF65">
    <property type="entry name" value="CYTOCHROME C OXIDASE ASSEMBLY PROTEIN COX18, MITOCHONDRIAL"/>
    <property type="match status" value="1"/>
</dbReference>
<dbReference type="InterPro" id="IPR028055">
    <property type="entry name" value="YidC/Oxa/ALB_C"/>
</dbReference>
<name>A0AAE9Z3H4_9GAMM</name>
<dbReference type="InterPro" id="IPR019998">
    <property type="entry name" value="Membr_insert_YidC"/>
</dbReference>
<dbReference type="RefSeq" id="WP_044842347.1">
    <property type="nucleotide sequence ID" value="NZ_CP059733.1"/>
</dbReference>
<dbReference type="InterPro" id="IPR038221">
    <property type="entry name" value="YidC_periplasmic_sf"/>
</dbReference>
<comment type="function">
    <text evidence="13">Required for the insertion and/or proper folding and/or complex formation of integral membrane proteins into the membrane. Involved in integration of membrane proteins that insert both dependently and independently of the Sec translocase complex, as well as at least some lipoproteins. Aids folding of multispanning membrane proteins.</text>
</comment>
<evidence type="ECO:0000256" key="10">
    <source>
        <dbReference type="ARBA" id="ARBA00023186"/>
    </source>
</evidence>
<dbReference type="InterPro" id="IPR001708">
    <property type="entry name" value="YidC/ALB3/OXA1/COX18"/>
</dbReference>
<dbReference type="PRINTS" id="PR00701">
    <property type="entry name" value="60KDINNERMP"/>
</dbReference>
<comment type="subunit">
    <text evidence="13">Interacts with the Sec translocase complex via SecD. Specifically interacts with transmembrane segments of nascent integral membrane proteins during membrane integration.</text>
</comment>
<feature type="domain" description="Membrane insertase YidC N-terminal" evidence="15">
    <location>
        <begin position="71"/>
        <end position="343"/>
    </location>
</feature>
<keyword evidence="4 13" id="KW-0813">Transport</keyword>
<protein>
    <recommendedName>
        <fullName evidence="3 13">Membrane protein insertase YidC</fullName>
    </recommendedName>
    <alternativeName>
        <fullName evidence="12 13">Foldase YidC</fullName>
    </alternativeName>
    <alternativeName>
        <fullName evidence="11 13">Membrane integrase YidC</fullName>
    </alternativeName>
    <alternativeName>
        <fullName evidence="13">Membrane protein YidC</fullName>
    </alternativeName>
</protein>
<proteinExistence type="inferred from homology"/>
<evidence type="ECO:0000259" key="15">
    <source>
        <dbReference type="Pfam" id="PF14849"/>
    </source>
</evidence>
<dbReference type="InterPro" id="IPR028053">
    <property type="entry name" value="Membr_insert_YidC_N"/>
</dbReference>
<reference evidence="16 17" key="2">
    <citation type="journal article" date="2022" name="Mar. Drugs">
        <title>Bioassay-Guided Fractionation Leads to the Detection of Cholic Acid Generated by the Rare Thalassomonas sp.</title>
        <authorList>
            <person name="Pheiffer F."/>
            <person name="Schneider Y.K."/>
            <person name="Hansen E.H."/>
            <person name="Andersen J.H."/>
            <person name="Isaksson J."/>
            <person name="Busche T."/>
            <person name="R C."/>
            <person name="Kalinowski J."/>
            <person name="Zyl L.V."/>
            <person name="Trindade M."/>
        </authorList>
    </citation>
    <scope>NUCLEOTIDE SEQUENCE [LARGE SCALE GENOMIC DNA]</scope>
    <source>
        <strain evidence="16 17">XOM25</strain>
    </source>
</reference>
<dbReference type="CDD" id="cd19961">
    <property type="entry name" value="EcYidC-like_peri"/>
    <property type="match status" value="1"/>
</dbReference>
<dbReference type="GO" id="GO:0005886">
    <property type="term" value="C:plasma membrane"/>
    <property type="evidence" value="ECO:0007669"/>
    <property type="project" value="UniProtKB-SubCell"/>
</dbReference>
<gene>
    <name evidence="13 16" type="primary">yidC</name>
    <name evidence="16" type="ORF">SG34_000020</name>
</gene>
<keyword evidence="8 13" id="KW-1133">Transmembrane helix</keyword>
<evidence type="ECO:0000256" key="4">
    <source>
        <dbReference type="ARBA" id="ARBA00022448"/>
    </source>
</evidence>
<dbReference type="NCBIfam" id="TIGR03593">
    <property type="entry name" value="yidC_nterm"/>
    <property type="match status" value="1"/>
</dbReference>
<dbReference type="NCBIfam" id="NF002352">
    <property type="entry name" value="PRK01318.1-3"/>
    <property type="match status" value="1"/>
</dbReference>
<evidence type="ECO:0000256" key="7">
    <source>
        <dbReference type="ARBA" id="ARBA00022927"/>
    </source>
</evidence>
<evidence type="ECO:0000256" key="9">
    <source>
        <dbReference type="ARBA" id="ARBA00023136"/>
    </source>
</evidence>
<comment type="subcellular location">
    <subcellularLocation>
        <location evidence="1">Cell inner membrane</location>
        <topology evidence="1">Multi-pass membrane protein</topology>
    </subcellularLocation>
    <subcellularLocation>
        <location evidence="13">Cell membrane</location>
        <topology evidence="13">Multi-pass membrane protein</topology>
    </subcellularLocation>
</comment>
<dbReference type="CDD" id="cd20070">
    <property type="entry name" value="5TM_YidC_Alb3"/>
    <property type="match status" value="1"/>
</dbReference>
<dbReference type="InterPro" id="IPR047196">
    <property type="entry name" value="YidC_ALB_C"/>
</dbReference>
<dbReference type="AlphaFoldDB" id="A0AAE9Z3H4"/>
<keyword evidence="5 13" id="KW-1003">Cell membrane</keyword>
<dbReference type="KEGG" id="tvd:SG34_000020"/>
<keyword evidence="17" id="KW-1185">Reference proteome</keyword>
<comment type="similarity">
    <text evidence="2 13">Belongs to the OXA1/ALB3/YidC family. Type 1 subfamily.</text>
</comment>
<evidence type="ECO:0000313" key="17">
    <source>
        <dbReference type="Proteomes" id="UP000032352"/>
    </source>
</evidence>
<feature type="transmembrane region" description="Helical" evidence="13">
    <location>
        <begin position="430"/>
        <end position="454"/>
    </location>
</feature>
<dbReference type="GO" id="GO:0051205">
    <property type="term" value="P:protein insertion into membrane"/>
    <property type="evidence" value="ECO:0007669"/>
    <property type="project" value="TreeGrafter"/>
</dbReference>
<organism evidence="16 17">
    <name type="scientific">Thalassomonas viridans</name>
    <dbReference type="NCBI Taxonomy" id="137584"/>
    <lineage>
        <taxon>Bacteria</taxon>
        <taxon>Pseudomonadati</taxon>
        <taxon>Pseudomonadota</taxon>
        <taxon>Gammaproteobacteria</taxon>
        <taxon>Alteromonadales</taxon>
        <taxon>Colwelliaceae</taxon>
        <taxon>Thalassomonas</taxon>
    </lineage>
</organism>
<keyword evidence="7 13" id="KW-0653">Protein transport</keyword>
<sequence>MESQRNLLFIALLVVTYLLFTQWQQDNAPAPSEPAISQSFEDTRGATQDFVPPSDNGAPQVKAAPATAQLLTVTTDVFEMKIDTRGGDIVQVKLLKYETEQGNGIPFTIMQNGPQKYIAQSGLTGANGLDRIIPGRPIYQAASTDYRLDDQDQLVIDLNYAGSEALAVTKRFTFHKNDYSVKVDYIINNNSATNASVQLYAQLKQNADGESSSALIPTYRGAAYSTSEERYEKYDFDDIEERNLNKSTPGGWVAMLQHYFVSSWVPGAEDNNQLYTSFSGNRDAVIGFKAPAITIAANSQASTSATFYVGPKDQRVLENIAENLDLTIDYGFLFMISQPLYWLLTTIQSGDFEALGMSFNFGGVGNWGIAIIIITLIVKGGMYPLTKAQYTSMAKMRELQPKLTALKERYGNDRQKMSQAMMELYRKEKVNPAGGCLPLLIQMPIFLALYWVFLESVELRHAPFVLWIQDLSSLDPYYVLPVLMGISMFIMQKMQPMTIQDPMQQKMMQYMPVVFTVFFFWFPSGLVLYWLVSNIISIIQMKIIFNNLEKEKAKS</sequence>
<dbReference type="GO" id="GO:0032977">
    <property type="term" value="F:membrane insertase activity"/>
    <property type="evidence" value="ECO:0007669"/>
    <property type="project" value="InterPro"/>
</dbReference>
<feature type="transmembrane region" description="Helical" evidence="13">
    <location>
        <begin position="512"/>
        <end position="532"/>
    </location>
</feature>
<feature type="transmembrane region" description="Helical" evidence="13">
    <location>
        <begin position="367"/>
        <end position="386"/>
    </location>
</feature>
<keyword evidence="9 13" id="KW-0472">Membrane</keyword>
<feature type="transmembrane region" description="Helical" evidence="13">
    <location>
        <begin position="474"/>
        <end position="491"/>
    </location>
</feature>
<evidence type="ECO:0000256" key="11">
    <source>
        <dbReference type="ARBA" id="ARBA00033245"/>
    </source>
</evidence>
<dbReference type="Proteomes" id="UP000032352">
    <property type="component" value="Chromosome"/>
</dbReference>
<evidence type="ECO:0000256" key="13">
    <source>
        <dbReference type="HAMAP-Rule" id="MF_01810"/>
    </source>
</evidence>
<dbReference type="PRINTS" id="PR01900">
    <property type="entry name" value="YIDCPROTEIN"/>
</dbReference>
<evidence type="ECO:0000256" key="8">
    <source>
        <dbReference type="ARBA" id="ARBA00022989"/>
    </source>
</evidence>
<evidence type="ECO:0000256" key="12">
    <source>
        <dbReference type="ARBA" id="ARBA00033342"/>
    </source>
</evidence>
<dbReference type="GO" id="GO:0015031">
    <property type="term" value="P:protein transport"/>
    <property type="evidence" value="ECO:0007669"/>
    <property type="project" value="UniProtKB-KW"/>
</dbReference>
<dbReference type="Gene3D" id="2.70.98.90">
    <property type="match status" value="1"/>
</dbReference>
<evidence type="ECO:0000259" key="14">
    <source>
        <dbReference type="Pfam" id="PF02096"/>
    </source>
</evidence>
<feature type="domain" description="Membrane insertase YidC/Oxa/ALB C-terminal" evidence="14">
    <location>
        <begin position="367"/>
        <end position="544"/>
    </location>
</feature>
<dbReference type="PANTHER" id="PTHR12428">
    <property type="entry name" value="OXA1"/>
    <property type="match status" value="1"/>
</dbReference>
<accession>A0AAE9Z3H4</accession>
<evidence type="ECO:0000256" key="6">
    <source>
        <dbReference type="ARBA" id="ARBA00022692"/>
    </source>
</evidence>
<keyword evidence="10 13" id="KW-0143">Chaperone</keyword>